<evidence type="ECO:0000313" key="2">
    <source>
        <dbReference type="Proteomes" id="UP000031668"/>
    </source>
</evidence>
<gene>
    <name evidence="1" type="ORF">RF11_06331</name>
</gene>
<proteinExistence type="predicted"/>
<evidence type="ECO:0000313" key="1">
    <source>
        <dbReference type="EMBL" id="KII64575.1"/>
    </source>
</evidence>
<accession>A0A0C2MJQ3</accession>
<dbReference type="AlphaFoldDB" id="A0A0C2MJQ3"/>
<name>A0A0C2MJQ3_THEKT</name>
<organism evidence="1 2">
    <name type="scientific">Thelohanellus kitauei</name>
    <name type="common">Myxosporean</name>
    <dbReference type="NCBI Taxonomy" id="669202"/>
    <lineage>
        <taxon>Eukaryota</taxon>
        <taxon>Metazoa</taxon>
        <taxon>Cnidaria</taxon>
        <taxon>Myxozoa</taxon>
        <taxon>Myxosporea</taxon>
        <taxon>Bivalvulida</taxon>
        <taxon>Platysporina</taxon>
        <taxon>Myxobolidae</taxon>
        <taxon>Thelohanellus</taxon>
    </lineage>
</organism>
<comment type="caution">
    <text evidence="1">The sequence shown here is derived from an EMBL/GenBank/DDBJ whole genome shotgun (WGS) entry which is preliminary data.</text>
</comment>
<dbReference type="Proteomes" id="UP000031668">
    <property type="component" value="Unassembled WGS sequence"/>
</dbReference>
<dbReference type="EMBL" id="JWZT01004207">
    <property type="protein sequence ID" value="KII64575.1"/>
    <property type="molecule type" value="Genomic_DNA"/>
</dbReference>
<reference evidence="1 2" key="1">
    <citation type="journal article" date="2014" name="Genome Biol. Evol.">
        <title>The genome of the myxosporean Thelohanellus kitauei shows adaptations to nutrient acquisition within its fish host.</title>
        <authorList>
            <person name="Yang Y."/>
            <person name="Xiong J."/>
            <person name="Zhou Z."/>
            <person name="Huo F."/>
            <person name="Miao W."/>
            <person name="Ran C."/>
            <person name="Liu Y."/>
            <person name="Zhang J."/>
            <person name="Feng J."/>
            <person name="Wang M."/>
            <person name="Wang M."/>
            <person name="Wang L."/>
            <person name="Yao B."/>
        </authorList>
    </citation>
    <scope>NUCLEOTIDE SEQUENCE [LARGE SCALE GENOMIC DNA]</scope>
    <source>
        <strain evidence="1">Wuqing</strain>
    </source>
</reference>
<sequence length="173" mass="19580">MNVLNQVLGIQYDTILDEMDMGRLVDMASHGLLSQEQQTFKESHKVLNELFMHPSTSICKKRPETNSIVMRLYNSYVLRIVKNCIEVILTSRMNWQIKGCGDMLRIINTAERIGIRAGLKIEKGVLSEILESYSEDVNADISVLTNLERMLNASSKEEAEGLAVLINSKLYEA</sequence>
<protein>
    <submittedName>
        <fullName evidence="1">Uncharacterized protein</fullName>
    </submittedName>
</protein>
<keyword evidence="2" id="KW-1185">Reference proteome</keyword>